<dbReference type="AlphaFoldDB" id="A0A9D5S827"/>
<protein>
    <submittedName>
        <fullName evidence="2">PIN domain-containing protein</fullName>
    </submittedName>
</protein>
<sequence length="140" mass="16146">MKVFLDTNIILDFYDSSRGHYMPSAIIFDLAIKGKIQLAVCSQSFITAFYLLRKVYKKEELYNSMKSLFKLCQVSAVDSLIIKKALSREGPDFEDTVQYFSARSIDADIIITRDSKGFNEFDIRHITAEEFLDEYLAKLT</sequence>
<dbReference type="EMBL" id="SUYC01000012">
    <property type="protein sequence ID" value="MBE6271458.1"/>
    <property type="molecule type" value="Genomic_DNA"/>
</dbReference>
<dbReference type="InterPro" id="IPR002716">
    <property type="entry name" value="PIN_dom"/>
</dbReference>
<organism evidence="2 3">
    <name type="scientific">Xylanibacter ruminicola</name>
    <name type="common">Prevotella ruminicola</name>
    <dbReference type="NCBI Taxonomy" id="839"/>
    <lineage>
        <taxon>Bacteria</taxon>
        <taxon>Pseudomonadati</taxon>
        <taxon>Bacteroidota</taxon>
        <taxon>Bacteroidia</taxon>
        <taxon>Bacteroidales</taxon>
        <taxon>Prevotellaceae</taxon>
        <taxon>Xylanibacter</taxon>
    </lineage>
</organism>
<evidence type="ECO:0000313" key="3">
    <source>
        <dbReference type="Proteomes" id="UP000806522"/>
    </source>
</evidence>
<comment type="caution">
    <text evidence="2">The sequence shown here is derived from an EMBL/GenBank/DDBJ whole genome shotgun (WGS) entry which is preliminary data.</text>
</comment>
<evidence type="ECO:0000313" key="2">
    <source>
        <dbReference type="EMBL" id="MBE6271458.1"/>
    </source>
</evidence>
<dbReference type="InterPro" id="IPR029060">
    <property type="entry name" value="PIN-like_dom_sf"/>
</dbReference>
<accession>A0A9D5S827</accession>
<feature type="domain" description="PIN" evidence="1">
    <location>
        <begin position="2"/>
        <end position="115"/>
    </location>
</feature>
<proteinExistence type="predicted"/>
<dbReference type="Pfam" id="PF13470">
    <property type="entry name" value="PIN_3"/>
    <property type="match status" value="1"/>
</dbReference>
<evidence type="ECO:0000259" key="1">
    <source>
        <dbReference type="Pfam" id="PF13470"/>
    </source>
</evidence>
<dbReference type="Proteomes" id="UP000806522">
    <property type="component" value="Unassembled WGS sequence"/>
</dbReference>
<dbReference type="CDD" id="cd09854">
    <property type="entry name" value="PIN_VapC-like"/>
    <property type="match status" value="1"/>
</dbReference>
<reference evidence="2" key="1">
    <citation type="submission" date="2019-04" db="EMBL/GenBank/DDBJ databases">
        <title>Evolution of Biomass-Degrading Anaerobic Consortia Revealed by Metagenomics.</title>
        <authorList>
            <person name="Peng X."/>
        </authorList>
    </citation>
    <scope>NUCLEOTIDE SEQUENCE</scope>
    <source>
        <strain evidence="2">SIG140</strain>
    </source>
</reference>
<dbReference type="Gene3D" id="3.40.50.1010">
    <property type="entry name" value="5'-nuclease"/>
    <property type="match status" value="1"/>
</dbReference>
<dbReference type="SUPFAM" id="SSF88723">
    <property type="entry name" value="PIN domain-like"/>
    <property type="match status" value="1"/>
</dbReference>
<gene>
    <name evidence="2" type="ORF">E7101_10985</name>
</gene>
<name>A0A9D5S827_XYLRU</name>